<evidence type="ECO:0000313" key="8">
    <source>
        <dbReference type="Proteomes" id="UP000006054"/>
    </source>
</evidence>
<dbReference type="InterPro" id="IPR037027">
    <property type="entry name" value="YqgF/RNaseH-like_dom_sf"/>
</dbReference>
<dbReference type="GO" id="GO:0004518">
    <property type="term" value="F:nuclease activity"/>
    <property type="evidence" value="ECO:0007669"/>
    <property type="project" value="UniProtKB-KW"/>
</dbReference>
<dbReference type="OrthoDB" id="9796140at2"/>
<dbReference type="eggNOG" id="COG0816">
    <property type="taxonomic scope" value="Bacteria"/>
</dbReference>
<dbReference type="EMBL" id="CP003345">
    <property type="protein sequence ID" value="AFM05306.1"/>
    <property type="molecule type" value="Genomic_DNA"/>
</dbReference>
<dbReference type="Gene3D" id="3.30.420.140">
    <property type="entry name" value="YqgF/RNase H-like domain"/>
    <property type="match status" value="1"/>
</dbReference>
<keyword evidence="3 5" id="KW-0540">Nuclease</keyword>
<dbReference type="RefSeq" id="WP_014798740.1">
    <property type="nucleotide sequence ID" value="NC_018018.1"/>
</dbReference>
<dbReference type="NCBIfam" id="TIGR00250">
    <property type="entry name" value="RNAse_H_YqgF"/>
    <property type="match status" value="1"/>
</dbReference>
<evidence type="ECO:0000256" key="5">
    <source>
        <dbReference type="HAMAP-Rule" id="MF_00651"/>
    </source>
</evidence>
<evidence type="ECO:0000313" key="7">
    <source>
        <dbReference type="EMBL" id="AFM05306.1"/>
    </source>
</evidence>
<proteinExistence type="inferred from homology"/>
<accession>I4AMX1</accession>
<dbReference type="SMART" id="SM00732">
    <property type="entry name" value="YqgFc"/>
    <property type="match status" value="1"/>
</dbReference>
<dbReference type="GO" id="GO:0000967">
    <property type="term" value="P:rRNA 5'-end processing"/>
    <property type="evidence" value="ECO:0007669"/>
    <property type="project" value="UniProtKB-UniRule"/>
</dbReference>
<comment type="similarity">
    <text evidence="5">Belongs to the YqgF HJR family.</text>
</comment>
<organism evidence="7 8">
    <name type="scientific">Bernardetia litoralis (strain ATCC 23117 / DSM 6794 / NBRC 15988 / NCIMB 1366 / Fx l1 / Sio-4)</name>
    <name type="common">Flexibacter litoralis</name>
    <dbReference type="NCBI Taxonomy" id="880071"/>
    <lineage>
        <taxon>Bacteria</taxon>
        <taxon>Pseudomonadati</taxon>
        <taxon>Bacteroidota</taxon>
        <taxon>Cytophagia</taxon>
        <taxon>Cytophagales</taxon>
        <taxon>Bernardetiaceae</taxon>
        <taxon>Bernardetia</taxon>
    </lineage>
</organism>
<feature type="domain" description="YqgF/RNase H-like" evidence="6">
    <location>
        <begin position="2"/>
        <end position="100"/>
    </location>
</feature>
<dbReference type="InterPro" id="IPR006641">
    <property type="entry name" value="YqgF/RNaseH-like_dom"/>
</dbReference>
<keyword evidence="2 5" id="KW-0690">Ribosome biogenesis</keyword>
<dbReference type="HAMAP" id="MF_00651">
    <property type="entry name" value="Nuclease_YqgF"/>
    <property type="match status" value="1"/>
</dbReference>
<dbReference type="KEGG" id="fli:Fleli_2961"/>
<evidence type="ECO:0000256" key="1">
    <source>
        <dbReference type="ARBA" id="ARBA00022490"/>
    </source>
</evidence>
<sequence>MGRLLAIDYGQKRVGLAVTDSEKIIATALETIAEKEVLEYIKNYIETEPVEIFVLGMPKRLDNSPSSNAAAVVKFQKKLETLFPDIPIKLEDERFTSSLALDAMISGGMSKKNRRVKGNVDKISAVLILQTYMERNSY</sequence>
<keyword evidence="8" id="KW-1185">Reference proteome</keyword>
<dbReference type="PATRIC" id="fig|880071.3.peg.2955"/>
<dbReference type="PANTHER" id="PTHR33317:SF4">
    <property type="entry name" value="POLYNUCLEOTIDYL TRANSFERASE, RIBONUCLEASE H-LIKE SUPERFAMILY PROTEIN"/>
    <property type="match status" value="1"/>
</dbReference>
<dbReference type="STRING" id="880071.Fleli_2961"/>
<dbReference type="Pfam" id="PF03652">
    <property type="entry name" value="RuvX"/>
    <property type="match status" value="1"/>
</dbReference>
<evidence type="ECO:0000259" key="6">
    <source>
        <dbReference type="SMART" id="SM00732"/>
    </source>
</evidence>
<protein>
    <recommendedName>
        <fullName evidence="5">Putative pre-16S rRNA nuclease</fullName>
        <ecNumber evidence="5">3.1.-.-</ecNumber>
    </recommendedName>
</protein>
<keyword evidence="1 5" id="KW-0963">Cytoplasm</keyword>
<dbReference type="AlphaFoldDB" id="I4AMX1"/>
<evidence type="ECO:0000256" key="3">
    <source>
        <dbReference type="ARBA" id="ARBA00022722"/>
    </source>
</evidence>
<dbReference type="SUPFAM" id="SSF53098">
    <property type="entry name" value="Ribonuclease H-like"/>
    <property type="match status" value="1"/>
</dbReference>
<gene>
    <name evidence="7" type="ordered locus">Fleli_2961</name>
</gene>
<keyword evidence="4 5" id="KW-0378">Hydrolase</keyword>
<dbReference type="PANTHER" id="PTHR33317">
    <property type="entry name" value="POLYNUCLEOTIDYL TRANSFERASE, RIBONUCLEASE H-LIKE SUPERFAMILY PROTEIN"/>
    <property type="match status" value="1"/>
</dbReference>
<dbReference type="Proteomes" id="UP000006054">
    <property type="component" value="Chromosome"/>
</dbReference>
<name>I4AMX1_BERLS</name>
<dbReference type="HOGENOM" id="CLU_098240_2_1_10"/>
<comment type="subcellular location">
    <subcellularLocation>
        <location evidence="5">Cytoplasm</location>
    </subcellularLocation>
</comment>
<dbReference type="InterPro" id="IPR012337">
    <property type="entry name" value="RNaseH-like_sf"/>
</dbReference>
<evidence type="ECO:0000256" key="2">
    <source>
        <dbReference type="ARBA" id="ARBA00022517"/>
    </source>
</evidence>
<dbReference type="InterPro" id="IPR005227">
    <property type="entry name" value="YqgF"/>
</dbReference>
<reference evidence="8" key="1">
    <citation type="submission" date="2012-06" db="EMBL/GenBank/DDBJ databases">
        <title>The complete genome of Flexibacter litoralis DSM 6794.</title>
        <authorList>
            <person name="Lucas S."/>
            <person name="Copeland A."/>
            <person name="Lapidus A."/>
            <person name="Glavina del Rio T."/>
            <person name="Dalin E."/>
            <person name="Tice H."/>
            <person name="Bruce D."/>
            <person name="Goodwin L."/>
            <person name="Pitluck S."/>
            <person name="Peters L."/>
            <person name="Ovchinnikova G."/>
            <person name="Lu M."/>
            <person name="Kyrpides N."/>
            <person name="Mavromatis K."/>
            <person name="Ivanova N."/>
            <person name="Brettin T."/>
            <person name="Detter J.C."/>
            <person name="Han C."/>
            <person name="Larimer F."/>
            <person name="Land M."/>
            <person name="Hauser L."/>
            <person name="Markowitz V."/>
            <person name="Cheng J.-F."/>
            <person name="Hugenholtz P."/>
            <person name="Woyke T."/>
            <person name="Wu D."/>
            <person name="Spring S."/>
            <person name="Lang E."/>
            <person name="Kopitz M."/>
            <person name="Brambilla E."/>
            <person name="Klenk H.-P."/>
            <person name="Eisen J.A."/>
        </authorList>
    </citation>
    <scope>NUCLEOTIDE SEQUENCE [LARGE SCALE GENOMIC DNA]</scope>
    <source>
        <strain evidence="8">ATCC 23117 / DSM 6794 / NBRC 15988 / NCIMB 1366 / Sio-4</strain>
    </source>
</reference>
<comment type="function">
    <text evidence="5">Could be a nuclease involved in processing of the 5'-end of pre-16S rRNA.</text>
</comment>
<dbReference type="CDD" id="cd16964">
    <property type="entry name" value="YqgF"/>
    <property type="match status" value="1"/>
</dbReference>
<dbReference type="GO" id="GO:0005829">
    <property type="term" value="C:cytosol"/>
    <property type="evidence" value="ECO:0007669"/>
    <property type="project" value="TreeGrafter"/>
</dbReference>
<dbReference type="GO" id="GO:0016788">
    <property type="term" value="F:hydrolase activity, acting on ester bonds"/>
    <property type="evidence" value="ECO:0007669"/>
    <property type="project" value="UniProtKB-UniRule"/>
</dbReference>
<evidence type="ECO:0000256" key="4">
    <source>
        <dbReference type="ARBA" id="ARBA00022801"/>
    </source>
</evidence>
<dbReference type="EC" id="3.1.-.-" evidence="5"/>